<dbReference type="Gene3D" id="1.20.120.530">
    <property type="entry name" value="GntR ligand-binding domain-like"/>
    <property type="match status" value="1"/>
</dbReference>
<evidence type="ECO:0000313" key="7">
    <source>
        <dbReference type="Proteomes" id="UP000029003"/>
    </source>
</evidence>
<dbReference type="PANTHER" id="PTHR43537:SF44">
    <property type="entry name" value="GNTR FAMILY REGULATORY PROTEIN"/>
    <property type="match status" value="1"/>
</dbReference>
<dbReference type="SMART" id="SM00345">
    <property type="entry name" value="HTH_GNTR"/>
    <property type="match status" value="1"/>
</dbReference>
<dbReference type="PROSITE" id="PS50949">
    <property type="entry name" value="HTH_GNTR"/>
    <property type="match status" value="1"/>
</dbReference>
<dbReference type="SMART" id="SM00895">
    <property type="entry name" value="FCD"/>
    <property type="match status" value="1"/>
</dbReference>
<dbReference type="OrthoDB" id="9784718at2"/>
<dbReference type="InterPro" id="IPR036388">
    <property type="entry name" value="WH-like_DNA-bd_sf"/>
</dbReference>
<feature type="region of interest" description="Disordered" evidence="4">
    <location>
        <begin position="235"/>
        <end position="264"/>
    </location>
</feature>
<reference evidence="6 7" key="1">
    <citation type="submission" date="2014-03" db="EMBL/GenBank/DDBJ databases">
        <title>Genomics of Bifidobacteria.</title>
        <authorList>
            <person name="Ventura M."/>
            <person name="Milani C."/>
            <person name="Lugli G.A."/>
        </authorList>
    </citation>
    <scope>NUCLEOTIDE SEQUENCE [LARGE SCALE GENOMIC DNA]</scope>
    <source>
        <strain evidence="6 7">LMG 21395</strain>
    </source>
</reference>
<dbReference type="Pfam" id="PF07729">
    <property type="entry name" value="FCD"/>
    <property type="match status" value="1"/>
</dbReference>
<feature type="domain" description="HTH gntR-type" evidence="5">
    <location>
        <begin position="15"/>
        <end position="83"/>
    </location>
</feature>
<dbReference type="InterPro" id="IPR036390">
    <property type="entry name" value="WH_DNA-bd_sf"/>
</dbReference>
<name>A0A087E2I0_9BIFI</name>
<proteinExistence type="predicted"/>
<dbReference type="SUPFAM" id="SSF48008">
    <property type="entry name" value="GntR ligand-binding domain-like"/>
    <property type="match status" value="1"/>
</dbReference>
<evidence type="ECO:0000256" key="2">
    <source>
        <dbReference type="ARBA" id="ARBA00023125"/>
    </source>
</evidence>
<keyword evidence="1" id="KW-0805">Transcription regulation</keyword>
<dbReference type="Pfam" id="PF00392">
    <property type="entry name" value="GntR"/>
    <property type="match status" value="1"/>
</dbReference>
<gene>
    <name evidence="6" type="ORF">THER5_0157</name>
</gene>
<keyword evidence="2" id="KW-0238">DNA-binding</keyword>
<dbReference type="CDD" id="cd07377">
    <property type="entry name" value="WHTH_GntR"/>
    <property type="match status" value="1"/>
</dbReference>
<evidence type="ECO:0000256" key="1">
    <source>
        <dbReference type="ARBA" id="ARBA00023015"/>
    </source>
</evidence>
<dbReference type="Gene3D" id="1.10.10.10">
    <property type="entry name" value="Winged helix-like DNA-binding domain superfamily/Winged helix DNA-binding domain"/>
    <property type="match status" value="1"/>
</dbReference>
<dbReference type="Proteomes" id="UP000029003">
    <property type="component" value="Unassembled WGS sequence"/>
</dbReference>
<dbReference type="SUPFAM" id="SSF46785">
    <property type="entry name" value="Winged helix' DNA-binding domain"/>
    <property type="match status" value="1"/>
</dbReference>
<dbReference type="RefSeq" id="WP_029576164.1">
    <property type="nucleotide sequence ID" value="NZ_JGZT01000007.1"/>
</dbReference>
<dbReference type="AlphaFoldDB" id="A0A087E2I0"/>
<dbReference type="GO" id="GO:0003677">
    <property type="term" value="F:DNA binding"/>
    <property type="evidence" value="ECO:0007669"/>
    <property type="project" value="UniProtKB-KW"/>
</dbReference>
<evidence type="ECO:0000259" key="5">
    <source>
        <dbReference type="PROSITE" id="PS50949"/>
    </source>
</evidence>
<dbReference type="InterPro" id="IPR000524">
    <property type="entry name" value="Tscrpt_reg_HTH_GntR"/>
</dbReference>
<keyword evidence="3" id="KW-0804">Transcription</keyword>
<protein>
    <submittedName>
        <fullName evidence="6">GntR family transcriptional regulator</fullName>
    </submittedName>
</protein>
<dbReference type="InterPro" id="IPR008920">
    <property type="entry name" value="TF_FadR/GntR_C"/>
</dbReference>
<evidence type="ECO:0000256" key="3">
    <source>
        <dbReference type="ARBA" id="ARBA00023163"/>
    </source>
</evidence>
<organism evidence="6 7">
    <name type="scientific">Bifidobacterium thermacidophilum subsp. thermacidophilum</name>
    <dbReference type="NCBI Taxonomy" id="79262"/>
    <lineage>
        <taxon>Bacteria</taxon>
        <taxon>Bacillati</taxon>
        <taxon>Actinomycetota</taxon>
        <taxon>Actinomycetes</taxon>
        <taxon>Bifidobacteriales</taxon>
        <taxon>Bifidobacteriaceae</taxon>
        <taxon>Bifidobacterium</taxon>
    </lineage>
</organism>
<sequence>MGDNDSDGTFLASAAGKPAELASILAGRITAGQYPPGTRLPGERELAATFRVSRGTVLDAVAILAQRHVVRTKWGAGTIVLDTDEASLAIETVLRQADHERGNIRELRDLVEPPMAALAARRASPSDLVTLHGIIDHTDIRMTPRESLRMDMAFHLALAESTGNPLLAALLRFVNDSAEATRAGTHSTVTRRRVSLDGHRAIFARVQAGDAPGAQQAMLDHLRAIGGMDVLGIQPQQPAELKEPTKPMEPAKPMKPTRQARGER</sequence>
<dbReference type="GO" id="GO:0003700">
    <property type="term" value="F:DNA-binding transcription factor activity"/>
    <property type="evidence" value="ECO:0007669"/>
    <property type="project" value="InterPro"/>
</dbReference>
<dbReference type="InterPro" id="IPR011711">
    <property type="entry name" value="GntR_C"/>
</dbReference>
<evidence type="ECO:0000256" key="4">
    <source>
        <dbReference type="SAM" id="MobiDB-lite"/>
    </source>
</evidence>
<comment type="caution">
    <text evidence="6">The sequence shown here is derived from an EMBL/GenBank/DDBJ whole genome shotgun (WGS) entry which is preliminary data.</text>
</comment>
<evidence type="ECO:0000313" key="6">
    <source>
        <dbReference type="EMBL" id="KFJ01981.1"/>
    </source>
</evidence>
<accession>A0A087E2I0</accession>
<dbReference type="EMBL" id="JGZT01000007">
    <property type="protein sequence ID" value="KFJ01981.1"/>
    <property type="molecule type" value="Genomic_DNA"/>
</dbReference>
<dbReference type="PANTHER" id="PTHR43537">
    <property type="entry name" value="TRANSCRIPTIONAL REGULATOR, GNTR FAMILY"/>
    <property type="match status" value="1"/>
</dbReference>